<keyword evidence="15" id="KW-1185">Reference proteome</keyword>
<dbReference type="Proteomes" id="UP000244930">
    <property type="component" value="Chromosome"/>
</dbReference>
<dbReference type="CDD" id="cd04590">
    <property type="entry name" value="CBS_pair_CorC_HlyC_assoc"/>
    <property type="match status" value="1"/>
</dbReference>
<dbReference type="GO" id="GO:0005886">
    <property type="term" value="C:plasma membrane"/>
    <property type="evidence" value="ECO:0007669"/>
    <property type="project" value="UniProtKB-SubCell"/>
</dbReference>
<reference evidence="14 15" key="1">
    <citation type="submission" date="2017-06" db="EMBL/GenBank/DDBJ databases">
        <title>Azoarcus.</title>
        <authorList>
            <person name="Woo J.-H."/>
            <person name="Kim H.-S."/>
        </authorList>
    </citation>
    <scope>NUCLEOTIDE SEQUENCE [LARGE SCALE GENOMIC DNA]</scope>
    <source>
        <strain evidence="14 15">TSPY31</strain>
    </source>
</reference>
<evidence type="ECO:0000256" key="1">
    <source>
        <dbReference type="ARBA" id="ARBA00004651"/>
    </source>
</evidence>
<keyword evidence="5" id="KW-0677">Repeat</keyword>
<dbReference type="PROSITE" id="PS51371">
    <property type="entry name" value="CBS"/>
    <property type="match status" value="2"/>
</dbReference>
<dbReference type="GO" id="GO:0050660">
    <property type="term" value="F:flavin adenine dinucleotide binding"/>
    <property type="evidence" value="ECO:0007669"/>
    <property type="project" value="InterPro"/>
</dbReference>
<feature type="transmembrane region" description="Helical" evidence="11">
    <location>
        <begin position="12"/>
        <end position="33"/>
    </location>
</feature>
<dbReference type="SMART" id="SM01091">
    <property type="entry name" value="CorC_HlyC"/>
    <property type="match status" value="1"/>
</dbReference>
<dbReference type="Pfam" id="PF01595">
    <property type="entry name" value="CNNM"/>
    <property type="match status" value="1"/>
</dbReference>
<dbReference type="InterPro" id="IPR046342">
    <property type="entry name" value="CBS_dom_sf"/>
</dbReference>
<dbReference type="PROSITE" id="PS51846">
    <property type="entry name" value="CNNM"/>
    <property type="match status" value="1"/>
</dbReference>
<evidence type="ECO:0000256" key="10">
    <source>
        <dbReference type="PROSITE-ProRule" id="PRU01193"/>
    </source>
</evidence>
<dbReference type="PANTHER" id="PTHR22777:SF32">
    <property type="entry name" value="UPF0053 INNER MEMBRANE PROTEIN YFJD"/>
    <property type="match status" value="1"/>
</dbReference>
<evidence type="ECO:0000256" key="9">
    <source>
        <dbReference type="PROSITE-ProRule" id="PRU00703"/>
    </source>
</evidence>
<keyword evidence="3" id="KW-1003">Cell membrane</keyword>
<evidence type="ECO:0000256" key="5">
    <source>
        <dbReference type="ARBA" id="ARBA00022737"/>
    </source>
</evidence>
<proteinExistence type="inferred from homology"/>
<dbReference type="AlphaFoldDB" id="A0A2U8GPS6"/>
<evidence type="ECO:0000256" key="11">
    <source>
        <dbReference type="SAM" id="Phobius"/>
    </source>
</evidence>
<accession>A0A2U8GPS6</accession>
<dbReference type="EMBL" id="CP022187">
    <property type="protein sequence ID" value="AWI75611.1"/>
    <property type="molecule type" value="Genomic_DNA"/>
</dbReference>
<dbReference type="InterPro" id="IPR016169">
    <property type="entry name" value="FAD-bd_PCMH_sub2"/>
</dbReference>
<feature type="domain" description="CNNM transmembrane" evidence="13">
    <location>
        <begin position="2"/>
        <end position="194"/>
    </location>
</feature>
<keyword evidence="6 10" id="KW-1133">Transmembrane helix</keyword>
<gene>
    <name evidence="14" type="ORF">CEW83_10620</name>
</gene>
<evidence type="ECO:0000259" key="13">
    <source>
        <dbReference type="PROSITE" id="PS51846"/>
    </source>
</evidence>
<protein>
    <submittedName>
        <fullName evidence="14">Magnesium and cobalt efflux protein CorC</fullName>
    </submittedName>
</protein>
<feature type="domain" description="CBS" evidence="12">
    <location>
        <begin position="211"/>
        <end position="273"/>
    </location>
</feature>
<dbReference type="InterPro" id="IPR005170">
    <property type="entry name" value="Transptr-assoc_dom"/>
</dbReference>
<evidence type="ECO:0000313" key="14">
    <source>
        <dbReference type="EMBL" id="AWI75611.1"/>
    </source>
</evidence>
<evidence type="ECO:0000256" key="8">
    <source>
        <dbReference type="ARBA" id="ARBA00023136"/>
    </source>
</evidence>
<dbReference type="SUPFAM" id="SSF54631">
    <property type="entry name" value="CBS-domain pair"/>
    <property type="match status" value="1"/>
</dbReference>
<feature type="transmembrane region" description="Helical" evidence="11">
    <location>
        <begin position="94"/>
        <end position="114"/>
    </location>
</feature>
<keyword evidence="4 10" id="KW-0812">Transmembrane</keyword>
<evidence type="ECO:0000256" key="6">
    <source>
        <dbReference type="ARBA" id="ARBA00022989"/>
    </source>
</evidence>
<dbReference type="SUPFAM" id="SSF56176">
    <property type="entry name" value="FAD-binding/transporter-associated domain-like"/>
    <property type="match status" value="1"/>
</dbReference>
<comment type="similarity">
    <text evidence="2">Belongs to the UPF0053 family.</text>
</comment>
<feature type="domain" description="CBS" evidence="12">
    <location>
        <begin position="277"/>
        <end position="337"/>
    </location>
</feature>
<dbReference type="Pfam" id="PF03471">
    <property type="entry name" value="CorC_HlyC"/>
    <property type="match status" value="1"/>
</dbReference>
<dbReference type="Gene3D" id="3.30.465.10">
    <property type="match status" value="1"/>
</dbReference>
<dbReference type="InterPro" id="IPR002550">
    <property type="entry name" value="CNNM"/>
</dbReference>
<sequence length="421" mass="47079">MLDIGLTAQFSALVFLLLVSGLFSMSETVMMAANRYRLRSLASQEHRGAILAVNLLNQTDRLLGVILLFNNLVNTAAATLVSVITMELFGDDRWALGAATLFVTFLILVFSEITPKVIGAHHADRLALIVSYPLSGLLRVFYSVIWFINLFSSGLLHLMRLQPRHDNGAAALSVEELRSMVLESGQYIPQTHRSILVNLFDLESITVEDVMTPRGAIDGIDLSMPIHELRERIATSYHTRLPVYDGDSEQVIGVLHLRRLLGEVLATELNVELIRELMTKPYFVPADTQLYSQIQFFQENRQRLALVVDEYGEMLGLITLEDIIEELIGKFTTSTPESGRHLKWGEDGSITVDGSTNLREINRALGLDLPIDGPKTLNGLLLEYLQDIPETGLSVRIAGTPIEVIQTQDRRVRTARLFRMP</sequence>
<evidence type="ECO:0000256" key="2">
    <source>
        <dbReference type="ARBA" id="ARBA00006337"/>
    </source>
</evidence>
<organism evidence="14 15">
    <name type="scientific">Parazoarcus communis</name>
    <dbReference type="NCBI Taxonomy" id="41977"/>
    <lineage>
        <taxon>Bacteria</taxon>
        <taxon>Pseudomonadati</taxon>
        <taxon>Pseudomonadota</taxon>
        <taxon>Betaproteobacteria</taxon>
        <taxon>Rhodocyclales</taxon>
        <taxon>Zoogloeaceae</taxon>
        <taxon>Parazoarcus</taxon>
    </lineage>
</organism>
<dbReference type="InterPro" id="IPR000644">
    <property type="entry name" value="CBS_dom"/>
</dbReference>
<dbReference type="InterPro" id="IPR036318">
    <property type="entry name" value="FAD-bd_PCMH-like_sf"/>
</dbReference>
<name>A0A2U8GPS6_9RHOO</name>
<feature type="transmembrane region" description="Helical" evidence="11">
    <location>
        <begin position="126"/>
        <end position="148"/>
    </location>
</feature>
<evidence type="ECO:0000256" key="4">
    <source>
        <dbReference type="ARBA" id="ARBA00022692"/>
    </source>
</evidence>
<dbReference type="Pfam" id="PF00571">
    <property type="entry name" value="CBS"/>
    <property type="match status" value="2"/>
</dbReference>
<comment type="subcellular location">
    <subcellularLocation>
        <location evidence="1">Cell membrane</location>
        <topology evidence="1">Multi-pass membrane protein</topology>
    </subcellularLocation>
</comment>
<dbReference type="PANTHER" id="PTHR22777">
    <property type="entry name" value="HEMOLYSIN-RELATED"/>
    <property type="match status" value="1"/>
</dbReference>
<dbReference type="InterPro" id="IPR044751">
    <property type="entry name" value="Ion_transp-like_CBS"/>
</dbReference>
<dbReference type="Gene3D" id="3.10.580.10">
    <property type="entry name" value="CBS-domain"/>
    <property type="match status" value="1"/>
</dbReference>
<feature type="transmembrane region" description="Helical" evidence="11">
    <location>
        <begin position="62"/>
        <end position="88"/>
    </location>
</feature>
<evidence type="ECO:0000259" key="12">
    <source>
        <dbReference type="PROSITE" id="PS51371"/>
    </source>
</evidence>
<dbReference type="KEGG" id="acom:CEW83_10620"/>
<keyword evidence="7 9" id="KW-0129">CBS domain</keyword>
<evidence type="ECO:0000313" key="15">
    <source>
        <dbReference type="Proteomes" id="UP000244930"/>
    </source>
</evidence>
<keyword evidence="8 10" id="KW-0472">Membrane</keyword>
<evidence type="ECO:0000256" key="3">
    <source>
        <dbReference type="ARBA" id="ARBA00022475"/>
    </source>
</evidence>
<evidence type="ECO:0000256" key="7">
    <source>
        <dbReference type="ARBA" id="ARBA00023122"/>
    </source>
</evidence>